<keyword evidence="1" id="KW-0472">Membrane</keyword>
<sequence>GLVHHSEHDSRSVKLLIKSVYKPKLMEQVLMEEPYLLVFAMVSPCVLMAMFNSGSLERATHFWLRQQDDLAFISSALSTLAQKVSTAHSLIDQLDIINEMASPMLEQIFVGSKPNTSYMLAVNFLMRIKSRLDTDESLQLAGFRSLMYTSCHHVEKNYVALLELEWKELSWSEKCYLTWQSQKHAWRYSITLVPAKTADFGGRYSASVSCALGRMVKKTQNVLKTTTNACIESVQSRTRKVICKSLNAIRYVFPEVMTFLNTLVVCGLLISIFSVIDEMVLKHKQAARAAEANEARLNSERIKQLHMLYMNGVGEKHVNGFIEFVAKVNPELVDDVKHACDDEPNEVEHQ</sequence>
<keyword evidence="1" id="KW-1133">Transmembrane helix</keyword>
<dbReference type="Pfam" id="PF13608">
    <property type="entry name" value="Potyvirid-P3"/>
    <property type="match status" value="1"/>
</dbReference>
<name>Q98806_9POTV</name>
<evidence type="ECO:0000313" key="3">
    <source>
        <dbReference type="EMBL" id="AAC55549.1"/>
    </source>
</evidence>
<feature type="domain" description="Potyviral polyprotein protein 3" evidence="2">
    <location>
        <begin position="15"/>
        <end position="306"/>
    </location>
</feature>
<reference evidence="3 4" key="1">
    <citation type="journal article" date="1996" name="Arch. Virol.">
        <title>The complete nucleotide sequence of yam mosaic virus (Ivory Coast isolate) genomic RNA.</title>
        <authorList>
            <person name="Aleman M.E."/>
            <person name="Marcos J.F."/>
            <person name="Brugidou C."/>
            <person name="Beachy R.N."/>
            <person name="Fauquet C."/>
        </authorList>
    </citation>
    <scope>NUCLEOTIDE SEQUENCE [LARGE SCALE GENOMIC DNA]</scope>
    <source>
        <strain evidence="3 4">Ivory Coast</strain>
    </source>
</reference>
<protein>
    <submittedName>
        <fullName evidence="3">Putative P3 protein</fullName>
    </submittedName>
</protein>
<evidence type="ECO:0000259" key="2">
    <source>
        <dbReference type="Pfam" id="PF13608"/>
    </source>
</evidence>
<keyword evidence="1" id="KW-0812">Transmembrane</keyword>
<proteinExistence type="predicted"/>
<dbReference type="RefSeq" id="YP_022754.1">
    <property type="nucleotide sequence ID" value="YP_022751.1"/>
</dbReference>
<evidence type="ECO:0000313" key="4">
    <source>
        <dbReference type="Proteomes" id="UP000204320"/>
    </source>
</evidence>
<feature type="non-terminal residue" evidence="3">
    <location>
        <position position="350"/>
    </location>
</feature>
<organism evidence="3 4">
    <name type="scientific">Yam mosaic virus</name>
    <dbReference type="NCBI Taxonomy" id="41460"/>
    <lineage>
        <taxon>Viruses</taxon>
        <taxon>Riboviria</taxon>
        <taxon>Orthornavirae</taxon>
        <taxon>Pisuviricota</taxon>
        <taxon>Stelpaviricetes</taxon>
        <taxon>Patatavirales</taxon>
        <taxon>Potyviridae</taxon>
        <taxon>Potyvirus</taxon>
        <taxon>Potyvirus yamtesselati</taxon>
    </lineage>
</organism>
<dbReference type="Proteomes" id="UP000204320">
    <property type="component" value="Segment"/>
</dbReference>
<accession>Q98806</accession>
<dbReference type="InterPro" id="IPR039560">
    <property type="entry name" value="Potyvirid-P3"/>
</dbReference>
<evidence type="ECO:0000256" key="1">
    <source>
        <dbReference type="SAM" id="Phobius"/>
    </source>
</evidence>
<keyword evidence="4" id="KW-1185">Reference proteome</keyword>
<dbReference type="EMBL" id="U42596">
    <property type="protein sequence ID" value="AAC55549.1"/>
    <property type="molecule type" value="Genomic_RNA"/>
</dbReference>
<feature type="non-terminal residue" evidence="3">
    <location>
        <position position="1"/>
    </location>
</feature>
<feature type="transmembrane region" description="Helical" evidence="1">
    <location>
        <begin position="35"/>
        <end position="56"/>
    </location>
</feature>
<feature type="transmembrane region" description="Helical" evidence="1">
    <location>
        <begin position="256"/>
        <end position="276"/>
    </location>
</feature>
<dbReference type="MEROPS" id="C06.001"/>